<evidence type="ECO:0000313" key="3">
    <source>
        <dbReference type="Proteomes" id="UP000199520"/>
    </source>
</evidence>
<keyword evidence="3" id="KW-1185">Reference proteome</keyword>
<gene>
    <name evidence="2" type="ORF">SAMN04490355_10182</name>
</gene>
<dbReference type="AlphaFoldDB" id="A0A1I4KJ14"/>
<dbReference type="EMBL" id="FOTS01000018">
    <property type="protein sequence ID" value="SFL78775.1"/>
    <property type="molecule type" value="Genomic_DNA"/>
</dbReference>
<evidence type="ECO:0000313" key="2">
    <source>
        <dbReference type="EMBL" id="SFL78775.1"/>
    </source>
</evidence>
<sequence>MTLEDSVMVSAMIVVLVSSMDLIISSDMPLNTSMMVSSMELLKVSGIIIGARFLTK</sequence>
<protein>
    <submittedName>
        <fullName evidence="2">Uncharacterized protein</fullName>
    </submittedName>
</protein>
<name>A0A1I4KJ14_9FIRM</name>
<feature type="transmembrane region" description="Helical" evidence="1">
    <location>
        <begin position="6"/>
        <end position="24"/>
    </location>
</feature>
<evidence type="ECO:0000256" key="1">
    <source>
        <dbReference type="SAM" id="Phobius"/>
    </source>
</evidence>
<keyword evidence="1" id="KW-0472">Membrane</keyword>
<accession>A0A1I4KJ14</accession>
<organism evidence="2 3">
    <name type="scientific">Pelosinus propionicus DSM 13327</name>
    <dbReference type="NCBI Taxonomy" id="1123291"/>
    <lineage>
        <taxon>Bacteria</taxon>
        <taxon>Bacillati</taxon>
        <taxon>Bacillota</taxon>
        <taxon>Negativicutes</taxon>
        <taxon>Selenomonadales</taxon>
        <taxon>Sporomusaceae</taxon>
        <taxon>Pelosinus</taxon>
    </lineage>
</organism>
<proteinExistence type="predicted"/>
<keyword evidence="1" id="KW-0812">Transmembrane</keyword>
<keyword evidence="1" id="KW-1133">Transmembrane helix</keyword>
<reference evidence="3" key="1">
    <citation type="submission" date="2016-10" db="EMBL/GenBank/DDBJ databases">
        <authorList>
            <person name="Varghese N."/>
            <person name="Submissions S."/>
        </authorList>
    </citation>
    <scope>NUCLEOTIDE SEQUENCE [LARGE SCALE GENOMIC DNA]</scope>
    <source>
        <strain evidence="3">DSM 13327</strain>
    </source>
</reference>
<dbReference type="Proteomes" id="UP000199520">
    <property type="component" value="Unassembled WGS sequence"/>
</dbReference>